<accession>A0A5B9P317</accession>
<dbReference type="Proteomes" id="UP000322214">
    <property type="component" value="Chromosome"/>
</dbReference>
<dbReference type="AlphaFoldDB" id="A0A5B9P317"/>
<dbReference type="InterPro" id="IPR036388">
    <property type="entry name" value="WH-like_DNA-bd_sf"/>
</dbReference>
<dbReference type="InterPro" id="IPR039425">
    <property type="entry name" value="RNA_pol_sigma-70-like"/>
</dbReference>
<evidence type="ECO:0000256" key="2">
    <source>
        <dbReference type="ARBA" id="ARBA00023015"/>
    </source>
</evidence>
<dbReference type="Gene3D" id="1.10.10.10">
    <property type="entry name" value="Winged helix-like DNA-binding domain superfamily/Winged helix DNA-binding domain"/>
    <property type="match status" value="1"/>
</dbReference>
<keyword evidence="5" id="KW-0804">Transcription</keyword>
<name>A0A5B9P317_9BACT</name>
<evidence type="ECO:0000256" key="1">
    <source>
        <dbReference type="ARBA" id="ARBA00010641"/>
    </source>
</evidence>
<dbReference type="SUPFAM" id="SSF88659">
    <property type="entry name" value="Sigma3 and sigma4 domains of RNA polymerase sigma factors"/>
    <property type="match status" value="1"/>
</dbReference>
<evidence type="ECO:0000256" key="3">
    <source>
        <dbReference type="ARBA" id="ARBA00023082"/>
    </source>
</evidence>
<dbReference type="STRING" id="980251.GCA_001642875_02413"/>
<feature type="domain" description="RNA polymerase sigma-70 region 2" evidence="6">
    <location>
        <begin position="14"/>
        <end position="79"/>
    </location>
</feature>
<dbReference type="Pfam" id="PF04545">
    <property type="entry name" value="Sigma70_r4"/>
    <property type="match status" value="1"/>
</dbReference>
<dbReference type="GO" id="GO:0003677">
    <property type="term" value="F:DNA binding"/>
    <property type="evidence" value="ECO:0007669"/>
    <property type="project" value="UniProtKB-KW"/>
</dbReference>
<dbReference type="InterPro" id="IPR013324">
    <property type="entry name" value="RNA_pol_sigma_r3/r4-like"/>
</dbReference>
<evidence type="ECO:0000259" key="7">
    <source>
        <dbReference type="Pfam" id="PF04545"/>
    </source>
</evidence>
<keyword evidence="2" id="KW-0805">Transcription regulation</keyword>
<dbReference type="PANTHER" id="PTHR43133:SF51">
    <property type="entry name" value="RNA POLYMERASE SIGMA FACTOR"/>
    <property type="match status" value="1"/>
</dbReference>
<evidence type="ECO:0000313" key="8">
    <source>
        <dbReference type="EMBL" id="QEG20554.1"/>
    </source>
</evidence>
<dbReference type="RefSeq" id="WP_075084833.1">
    <property type="nucleotide sequence ID" value="NZ_CP042912.1"/>
</dbReference>
<gene>
    <name evidence="8" type="primary">ylaC_1</name>
    <name evidence="8" type="ORF">MFFC18_04030</name>
</gene>
<proteinExistence type="inferred from homology"/>
<dbReference type="InterPro" id="IPR007627">
    <property type="entry name" value="RNA_pol_sigma70_r2"/>
</dbReference>
<dbReference type="InterPro" id="IPR007630">
    <property type="entry name" value="RNA_pol_sigma70_r4"/>
</dbReference>
<dbReference type="NCBIfam" id="TIGR02937">
    <property type="entry name" value="sigma70-ECF"/>
    <property type="match status" value="1"/>
</dbReference>
<dbReference type="PANTHER" id="PTHR43133">
    <property type="entry name" value="RNA POLYMERASE ECF-TYPE SIGMA FACTO"/>
    <property type="match status" value="1"/>
</dbReference>
<dbReference type="KEGG" id="mff:MFFC18_04030"/>
<dbReference type="InterPro" id="IPR013325">
    <property type="entry name" value="RNA_pol_sigma_r2"/>
</dbReference>
<reference evidence="8 9" key="1">
    <citation type="submission" date="2019-08" db="EMBL/GenBank/DDBJ databases">
        <title>Deep-cultivation of Planctomycetes and their phenomic and genomic characterization uncovers novel biology.</title>
        <authorList>
            <person name="Wiegand S."/>
            <person name="Jogler M."/>
            <person name="Boedeker C."/>
            <person name="Pinto D."/>
            <person name="Vollmers J."/>
            <person name="Rivas-Marin E."/>
            <person name="Kohn T."/>
            <person name="Peeters S.H."/>
            <person name="Heuer A."/>
            <person name="Rast P."/>
            <person name="Oberbeckmann S."/>
            <person name="Bunk B."/>
            <person name="Jeske O."/>
            <person name="Meyerdierks A."/>
            <person name="Storesund J.E."/>
            <person name="Kallscheuer N."/>
            <person name="Luecker S."/>
            <person name="Lage O.M."/>
            <person name="Pohl T."/>
            <person name="Merkel B.J."/>
            <person name="Hornburger P."/>
            <person name="Mueller R.-W."/>
            <person name="Bruemmer F."/>
            <person name="Labrenz M."/>
            <person name="Spormann A.M."/>
            <person name="Op den Camp H."/>
            <person name="Overmann J."/>
            <person name="Amann R."/>
            <person name="Jetten M.S.M."/>
            <person name="Mascher T."/>
            <person name="Medema M.H."/>
            <person name="Devos D.P."/>
            <person name="Kaster A.-K."/>
            <person name="Ovreas L."/>
            <person name="Rohde M."/>
            <person name="Galperin M.Y."/>
            <person name="Jogler C."/>
        </authorList>
    </citation>
    <scope>NUCLEOTIDE SEQUENCE [LARGE SCALE GENOMIC DNA]</scope>
    <source>
        <strain evidence="8 9">FC18</strain>
    </source>
</reference>
<feature type="domain" description="RNA polymerase sigma-70 region 4" evidence="7">
    <location>
        <begin position="120"/>
        <end position="167"/>
    </location>
</feature>
<dbReference type="OrthoDB" id="283659at2"/>
<dbReference type="EMBL" id="CP042912">
    <property type="protein sequence ID" value="QEG20554.1"/>
    <property type="molecule type" value="Genomic_DNA"/>
</dbReference>
<dbReference type="Pfam" id="PF04542">
    <property type="entry name" value="Sigma70_r2"/>
    <property type="match status" value="1"/>
</dbReference>
<keyword evidence="9" id="KW-1185">Reference proteome</keyword>
<evidence type="ECO:0000313" key="9">
    <source>
        <dbReference type="Proteomes" id="UP000322214"/>
    </source>
</evidence>
<evidence type="ECO:0000259" key="6">
    <source>
        <dbReference type="Pfam" id="PF04542"/>
    </source>
</evidence>
<protein>
    <submittedName>
        <fullName evidence="8">RNA polymerase sigma factor YlaC</fullName>
    </submittedName>
</protein>
<sequence>MEDSATPAWIDAAIEQYEAPLLRYAQHFVFDLESARDVVQDTFLKLCKQSENEMRPKLAKWLFTVCRNRAIDVCRKESRMKVAPEDQISDQLVARADDSMNPMLAIEKVETAEGLLQHVSRLPDQQQEVLRLKFQGGLTYREIAEVTGLSSSHIGVILHTAITKLRQRMVPE</sequence>
<dbReference type="InterPro" id="IPR014284">
    <property type="entry name" value="RNA_pol_sigma-70_dom"/>
</dbReference>
<dbReference type="Gene3D" id="1.10.1740.10">
    <property type="match status" value="1"/>
</dbReference>
<keyword evidence="4" id="KW-0238">DNA-binding</keyword>
<keyword evidence="3" id="KW-0731">Sigma factor</keyword>
<organism evidence="8 9">
    <name type="scientific">Mariniblastus fucicola</name>
    <dbReference type="NCBI Taxonomy" id="980251"/>
    <lineage>
        <taxon>Bacteria</taxon>
        <taxon>Pseudomonadati</taxon>
        <taxon>Planctomycetota</taxon>
        <taxon>Planctomycetia</taxon>
        <taxon>Pirellulales</taxon>
        <taxon>Pirellulaceae</taxon>
        <taxon>Mariniblastus</taxon>
    </lineage>
</organism>
<comment type="similarity">
    <text evidence="1">Belongs to the sigma-70 factor family. ECF subfamily.</text>
</comment>
<evidence type="ECO:0000256" key="4">
    <source>
        <dbReference type="ARBA" id="ARBA00023125"/>
    </source>
</evidence>
<dbReference type="CDD" id="cd06171">
    <property type="entry name" value="Sigma70_r4"/>
    <property type="match status" value="1"/>
</dbReference>
<dbReference type="SUPFAM" id="SSF88946">
    <property type="entry name" value="Sigma2 domain of RNA polymerase sigma factors"/>
    <property type="match status" value="1"/>
</dbReference>
<dbReference type="GO" id="GO:0016987">
    <property type="term" value="F:sigma factor activity"/>
    <property type="evidence" value="ECO:0007669"/>
    <property type="project" value="UniProtKB-KW"/>
</dbReference>
<dbReference type="GO" id="GO:0006352">
    <property type="term" value="P:DNA-templated transcription initiation"/>
    <property type="evidence" value="ECO:0007669"/>
    <property type="project" value="InterPro"/>
</dbReference>
<evidence type="ECO:0000256" key="5">
    <source>
        <dbReference type="ARBA" id="ARBA00023163"/>
    </source>
</evidence>